<dbReference type="InterPro" id="IPR036259">
    <property type="entry name" value="MFS_trans_sf"/>
</dbReference>
<protein>
    <submittedName>
        <fullName evidence="2">Uncharacterized protein</fullName>
    </submittedName>
</protein>
<dbReference type="EMBL" id="CADIKH010000260">
    <property type="protein sequence ID" value="CAB3775102.1"/>
    <property type="molecule type" value="Genomic_DNA"/>
</dbReference>
<evidence type="ECO:0000313" key="2">
    <source>
        <dbReference type="EMBL" id="CAB3775102.1"/>
    </source>
</evidence>
<feature type="transmembrane region" description="Helical" evidence="1">
    <location>
        <begin position="45"/>
        <end position="66"/>
    </location>
</feature>
<feature type="transmembrane region" description="Helical" evidence="1">
    <location>
        <begin position="78"/>
        <end position="108"/>
    </location>
</feature>
<evidence type="ECO:0000256" key="1">
    <source>
        <dbReference type="SAM" id="Phobius"/>
    </source>
</evidence>
<sequence length="154" mass="16348">MLVCRRRYGLAFVAPAFTAFATFALLGFCAALLPNLLQNSMHRHSPALSGAVVAELFSVSPITALLTRTLSARAAMSAGLWLLLPSLALLLWAQIDGSTAWLIAALGFRGSLQEANRMAPAEKRAELLSAYLVCCYTGNSLPVVGIVLLTRSVG</sequence>
<proteinExistence type="predicted"/>
<dbReference type="Proteomes" id="UP000494363">
    <property type="component" value="Unassembled WGS sequence"/>
</dbReference>
<keyword evidence="3" id="KW-1185">Reference proteome</keyword>
<keyword evidence="1" id="KW-0472">Membrane</keyword>
<feature type="transmembrane region" description="Helical" evidence="1">
    <location>
        <begin position="12"/>
        <end position="33"/>
    </location>
</feature>
<keyword evidence="1" id="KW-1133">Transmembrane helix</keyword>
<accession>A0A6J5FBK0</accession>
<evidence type="ECO:0000313" key="3">
    <source>
        <dbReference type="Proteomes" id="UP000494363"/>
    </source>
</evidence>
<organism evidence="2 3">
    <name type="scientific">Paraburkholderia humisilvae</name>
    <dbReference type="NCBI Taxonomy" id="627669"/>
    <lineage>
        <taxon>Bacteria</taxon>
        <taxon>Pseudomonadati</taxon>
        <taxon>Pseudomonadota</taxon>
        <taxon>Betaproteobacteria</taxon>
        <taxon>Burkholderiales</taxon>
        <taxon>Burkholderiaceae</taxon>
        <taxon>Paraburkholderia</taxon>
    </lineage>
</organism>
<keyword evidence="1" id="KW-0812">Transmembrane</keyword>
<feature type="transmembrane region" description="Helical" evidence="1">
    <location>
        <begin position="128"/>
        <end position="149"/>
    </location>
</feature>
<name>A0A6J5FBK0_9BURK</name>
<dbReference type="AlphaFoldDB" id="A0A6J5FBK0"/>
<gene>
    <name evidence="2" type="ORF">LMG29542_08484</name>
</gene>
<reference evidence="2 3" key="1">
    <citation type="submission" date="2020-04" db="EMBL/GenBank/DDBJ databases">
        <authorList>
            <person name="De Canck E."/>
        </authorList>
    </citation>
    <scope>NUCLEOTIDE SEQUENCE [LARGE SCALE GENOMIC DNA]</scope>
    <source>
        <strain evidence="2 3">LMG 29542</strain>
    </source>
</reference>
<dbReference type="SUPFAM" id="SSF103473">
    <property type="entry name" value="MFS general substrate transporter"/>
    <property type="match status" value="1"/>
</dbReference>